<comment type="caution">
    <text evidence="1">The sequence shown here is derived from an EMBL/GenBank/DDBJ whole genome shotgun (WGS) entry which is preliminary data.</text>
</comment>
<evidence type="ECO:0000313" key="1">
    <source>
        <dbReference type="EMBL" id="KAJ5543880.1"/>
    </source>
</evidence>
<gene>
    <name evidence="1" type="ORF">N7494_005159</name>
</gene>
<dbReference type="AlphaFoldDB" id="A0AAD6CXK0"/>
<evidence type="ECO:0008006" key="3">
    <source>
        <dbReference type="Google" id="ProtNLM"/>
    </source>
</evidence>
<organism evidence="1 2">
    <name type="scientific">Penicillium frequentans</name>
    <dbReference type="NCBI Taxonomy" id="3151616"/>
    <lineage>
        <taxon>Eukaryota</taxon>
        <taxon>Fungi</taxon>
        <taxon>Dikarya</taxon>
        <taxon>Ascomycota</taxon>
        <taxon>Pezizomycotina</taxon>
        <taxon>Eurotiomycetes</taxon>
        <taxon>Eurotiomycetidae</taxon>
        <taxon>Eurotiales</taxon>
        <taxon>Aspergillaceae</taxon>
        <taxon>Penicillium</taxon>
    </lineage>
</organism>
<proteinExistence type="predicted"/>
<accession>A0AAD6CXK0</accession>
<dbReference type="Proteomes" id="UP001220324">
    <property type="component" value="Unassembled WGS sequence"/>
</dbReference>
<evidence type="ECO:0000313" key="2">
    <source>
        <dbReference type="Proteomes" id="UP001220324"/>
    </source>
</evidence>
<dbReference type="EMBL" id="JAQIZZ010000004">
    <property type="protein sequence ID" value="KAJ5543880.1"/>
    <property type="molecule type" value="Genomic_DNA"/>
</dbReference>
<reference evidence="1 2" key="1">
    <citation type="journal article" date="2023" name="IMA Fungus">
        <title>Comparative genomic study of the Penicillium genus elucidates a diverse pangenome and 15 lateral gene transfer events.</title>
        <authorList>
            <person name="Petersen C."/>
            <person name="Sorensen T."/>
            <person name="Nielsen M.R."/>
            <person name="Sondergaard T.E."/>
            <person name="Sorensen J.L."/>
            <person name="Fitzpatrick D.A."/>
            <person name="Frisvad J.C."/>
            <person name="Nielsen K.L."/>
        </authorList>
    </citation>
    <scope>NUCLEOTIDE SEQUENCE [LARGE SCALE GENOMIC DNA]</scope>
    <source>
        <strain evidence="1 2">IBT 35679</strain>
    </source>
</reference>
<keyword evidence="2" id="KW-1185">Reference proteome</keyword>
<protein>
    <recommendedName>
        <fullName evidence="3">HTH CENPB-type domain-containing protein</fullName>
    </recommendedName>
</protein>
<sequence>MPANNKQTEASIEHAIEKLQQQENPNLSAIAREFGVPYSRLRARWKGRKSLFARPSHGQRFDSAQEKALCSWIDYNDGLGLSLKRAKRWLERHPQYRIRRRKSLDIERKRAHDVNLIREWFTRLRAAIDAHGIQPLDIYNFDETGFQIGVGRDQWIITREPRRKIVAGVHTNREYVTVVEAISTDGFIIPPLIILSAQQIQYRWFNDLNQDERIAVTDTGYTNDQLTY</sequence>
<name>A0AAD6CXK0_9EURO</name>